<keyword evidence="2" id="KW-0964">Secreted</keyword>
<feature type="disulfide bond" evidence="4">
    <location>
        <begin position="32"/>
        <end position="127"/>
    </location>
</feature>
<sequence>MAPSMLARVATLAVAVAAAVAAAAAPAAACSCALPPPLIEVAKAAEHVVRVKVTKTVFLPDPLEEQDKSAVWEGRVWSSFKGCTPRRIRLTSGANSALCGVRLTVGETYLFVLRAADPDGSYSVSSCDTFLRWANVKKADRRALWRINSLVCPPQWTVRYFHK</sequence>
<keyword evidence="4" id="KW-1015">Disulfide bond</keyword>
<proteinExistence type="predicted"/>
<dbReference type="GO" id="GO:0051045">
    <property type="term" value="P:negative regulation of membrane protein ectodomain proteolysis"/>
    <property type="evidence" value="ECO:0007669"/>
    <property type="project" value="TreeGrafter"/>
</dbReference>
<dbReference type="AlphaFoldDB" id="A0A1X6NSH7"/>
<evidence type="ECO:0000256" key="5">
    <source>
        <dbReference type="SAM" id="SignalP"/>
    </source>
</evidence>
<dbReference type="GO" id="GO:0008191">
    <property type="term" value="F:metalloendopeptidase inhibitor activity"/>
    <property type="evidence" value="ECO:0007669"/>
    <property type="project" value="InterPro"/>
</dbReference>
<evidence type="ECO:0000313" key="7">
    <source>
        <dbReference type="Proteomes" id="UP000218209"/>
    </source>
</evidence>
<dbReference type="GO" id="GO:0031012">
    <property type="term" value="C:extracellular matrix"/>
    <property type="evidence" value="ECO:0007669"/>
    <property type="project" value="TreeGrafter"/>
</dbReference>
<evidence type="ECO:0000313" key="6">
    <source>
        <dbReference type="EMBL" id="OSX71446.1"/>
    </source>
</evidence>
<evidence type="ECO:0000256" key="1">
    <source>
        <dbReference type="ARBA" id="ARBA00004613"/>
    </source>
</evidence>
<keyword evidence="7" id="KW-1185">Reference proteome</keyword>
<dbReference type="InterPro" id="IPR001820">
    <property type="entry name" value="TIMP"/>
</dbReference>
<comment type="subcellular location">
    <subcellularLocation>
        <location evidence="1">Secreted</location>
    </subcellularLocation>
</comment>
<feature type="chain" id="PRO_5013049873" description="NTR domain-containing protein" evidence="5">
    <location>
        <begin position="30"/>
        <end position="163"/>
    </location>
</feature>
<gene>
    <name evidence="6" type="ORF">BU14_0532s0007</name>
</gene>
<dbReference type="OrthoDB" id="6059111at2759"/>
<dbReference type="GO" id="GO:0046872">
    <property type="term" value="F:metal ion binding"/>
    <property type="evidence" value="ECO:0007669"/>
    <property type="project" value="UniProtKB-KW"/>
</dbReference>
<feature type="disulfide bond" evidence="4">
    <location>
        <begin position="30"/>
        <end position="99"/>
    </location>
</feature>
<dbReference type="GO" id="GO:0002020">
    <property type="term" value="F:protease binding"/>
    <property type="evidence" value="ECO:0007669"/>
    <property type="project" value="TreeGrafter"/>
</dbReference>
<dbReference type="EMBL" id="KV919133">
    <property type="protein sequence ID" value="OSX71446.1"/>
    <property type="molecule type" value="Genomic_DNA"/>
</dbReference>
<dbReference type="PANTHER" id="PTHR11844:SF33">
    <property type="entry name" value="TISSUE INHIBITOR OF METALLOPROTEINASE"/>
    <property type="match status" value="1"/>
</dbReference>
<keyword evidence="5" id="KW-0732">Signal</keyword>
<dbReference type="GO" id="GO:0005615">
    <property type="term" value="C:extracellular space"/>
    <property type="evidence" value="ECO:0007669"/>
    <property type="project" value="TreeGrafter"/>
</dbReference>
<evidence type="ECO:0000256" key="4">
    <source>
        <dbReference type="PIRSR" id="PIRSR601820-3"/>
    </source>
</evidence>
<evidence type="ECO:0000256" key="2">
    <source>
        <dbReference type="ARBA" id="ARBA00022525"/>
    </source>
</evidence>
<feature type="binding site" evidence="3">
    <location>
        <position position="30"/>
    </location>
    <ligand>
        <name>Zn(2+)</name>
        <dbReference type="ChEBI" id="CHEBI:29105"/>
        <note>ligand shared with metalloproteinase partner</note>
    </ligand>
</feature>
<dbReference type="Gene3D" id="2.40.50.120">
    <property type="match status" value="1"/>
</dbReference>
<reference evidence="6 7" key="1">
    <citation type="submission" date="2017-03" db="EMBL/GenBank/DDBJ databases">
        <title>WGS assembly of Porphyra umbilicalis.</title>
        <authorList>
            <person name="Brawley S.H."/>
            <person name="Blouin N.A."/>
            <person name="Ficko-Blean E."/>
            <person name="Wheeler G.L."/>
            <person name="Lohr M."/>
            <person name="Goodson H.V."/>
            <person name="Jenkins J.W."/>
            <person name="Blaby-Haas C.E."/>
            <person name="Helliwell K.E."/>
            <person name="Chan C."/>
            <person name="Marriage T."/>
            <person name="Bhattacharya D."/>
            <person name="Klein A.S."/>
            <person name="Badis Y."/>
            <person name="Brodie J."/>
            <person name="Cao Y."/>
            <person name="Collen J."/>
            <person name="Dittami S.M."/>
            <person name="Gachon C.M."/>
            <person name="Green B.R."/>
            <person name="Karpowicz S."/>
            <person name="Kim J.W."/>
            <person name="Kudahl U."/>
            <person name="Lin S."/>
            <person name="Michel G."/>
            <person name="Mittag M."/>
            <person name="Olson B.J."/>
            <person name="Pangilinan J."/>
            <person name="Peng Y."/>
            <person name="Qiu H."/>
            <person name="Shu S."/>
            <person name="Singer J.T."/>
            <person name="Smith A.G."/>
            <person name="Sprecher B.N."/>
            <person name="Wagner V."/>
            <person name="Wang W."/>
            <person name="Wang Z.-Y."/>
            <person name="Yan J."/>
            <person name="Yarish C."/>
            <person name="Zoeuner-Riek S."/>
            <person name="Zhuang Y."/>
            <person name="Zou Y."/>
            <person name="Lindquist E.A."/>
            <person name="Grimwood J."/>
            <person name="Barry K."/>
            <person name="Rokhsar D.S."/>
            <person name="Schmutz J."/>
            <person name="Stiller J.W."/>
            <person name="Grossman A.R."/>
            <person name="Prochnik S.E."/>
        </authorList>
    </citation>
    <scope>NUCLEOTIDE SEQUENCE [LARGE SCALE GENOMIC DNA]</scope>
    <source>
        <strain evidence="6">4086291</strain>
    </source>
</reference>
<dbReference type="PANTHER" id="PTHR11844">
    <property type="entry name" value="METALLOPROTEASE INHIBITOR"/>
    <property type="match status" value="1"/>
</dbReference>
<evidence type="ECO:0000256" key="3">
    <source>
        <dbReference type="PIRSR" id="PIRSR601820-1"/>
    </source>
</evidence>
<dbReference type="Pfam" id="PF00965">
    <property type="entry name" value="TIMP"/>
    <property type="match status" value="1"/>
</dbReference>
<keyword evidence="3" id="KW-0479">Metal-binding</keyword>
<dbReference type="Proteomes" id="UP000218209">
    <property type="component" value="Unassembled WGS sequence"/>
</dbReference>
<name>A0A1X6NSH7_PORUM</name>
<protein>
    <recommendedName>
        <fullName evidence="8">NTR domain-containing protein</fullName>
    </recommendedName>
</protein>
<organism evidence="6 7">
    <name type="scientific">Porphyra umbilicalis</name>
    <name type="common">Purple laver</name>
    <name type="synonym">Red alga</name>
    <dbReference type="NCBI Taxonomy" id="2786"/>
    <lineage>
        <taxon>Eukaryota</taxon>
        <taxon>Rhodophyta</taxon>
        <taxon>Bangiophyceae</taxon>
        <taxon>Bangiales</taxon>
        <taxon>Bangiaceae</taxon>
        <taxon>Porphyra</taxon>
    </lineage>
</organism>
<evidence type="ECO:0008006" key="8">
    <source>
        <dbReference type="Google" id="ProtNLM"/>
    </source>
</evidence>
<keyword evidence="3" id="KW-0862">Zinc</keyword>
<feature type="signal peptide" evidence="5">
    <location>
        <begin position="1"/>
        <end position="29"/>
    </location>
</feature>
<dbReference type="SUPFAM" id="SSF50242">
    <property type="entry name" value="TIMP-like"/>
    <property type="match status" value="1"/>
</dbReference>
<accession>A0A1X6NSH7</accession>
<dbReference type="InterPro" id="IPR008993">
    <property type="entry name" value="TIMP-like_OB-fold"/>
</dbReference>